<dbReference type="InterPro" id="IPR013783">
    <property type="entry name" value="Ig-like_fold"/>
</dbReference>
<keyword evidence="1 5" id="KW-0732">Signal</keyword>
<name>A0A813WNQ0_9BILA</name>
<keyword evidence="4" id="KW-0393">Immunoglobulin domain</keyword>
<organism evidence="7 8">
    <name type="scientific">Brachionus calyciflorus</name>
    <dbReference type="NCBI Taxonomy" id="104777"/>
    <lineage>
        <taxon>Eukaryota</taxon>
        <taxon>Metazoa</taxon>
        <taxon>Spiralia</taxon>
        <taxon>Gnathifera</taxon>
        <taxon>Rotifera</taxon>
        <taxon>Eurotatoria</taxon>
        <taxon>Monogononta</taxon>
        <taxon>Pseudotrocha</taxon>
        <taxon>Ploima</taxon>
        <taxon>Brachionidae</taxon>
        <taxon>Brachionus</taxon>
    </lineage>
</organism>
<gene>
    <name evidence="7" type="ORF">OXX778_LOCUS9066</name>
</gene>
<dbReference type="InterPro" id="IPR003598">
    <property type="entry name" value="Ig_sub2"/>
</dbReference>
<evidence type="ECO:0000259" key="6">
    <source>
        <dbReference type="PROSITE" id="PS50835"/>
    </source>
</evidence>
<protein>
    <recommendedName>
        <fullName evidence="6">Ig-like domain-containing protein</fullName>
    </recommendedName>
</protein>
<feature type="domain" description="Ig-like" evidence="6">
    <location>
        <begin position="132"/>
        <end position="216"/>
    </location>
</feature>
<dbReference type="InterPro" id="IPR007110">
    <property type="entry name" value="Ig-like_dom"/>
</dbReference>
<dbReference type="InterPro" id="IPR051170">
    <property type="entry name" value="Neural/epithelial_adhesion"/>
</dbReference>
<proteinExistence type="predicted"/>
<dbReference type="Gene3D" id="2.60.40.10">
    <property type="entry name" value="Immunoglobulins"/>
    <property type="match status" value="3"/>
</dbReference>
<dbReference type="SMART" id="SM00408">
    <property type="entry name" value="IGc2"/>
    <property type="match status" value="3"/>
</dbReference>
<dbReference type="InterPro" id="IPR036179">
    <property type="entry name" value="Ig-like_dom_sf"/>
</dbReference>
<feature type="chain" id="PRO_5032483356" description="Ig-like domain-containing protein" evidence="5">
    <location>
        <begin position="19"/>
        <end position="376"/>
    </location>
</feature>
<keyword evidence="8" id="KW-1185">Reference proteome</keyword>
<dbReference type="GO" id="GO:0043005">
    <property type="term" value="C:neuron projection"/>
    <property type="evidence" value="ECO:0007669"/>
    <property type="project" value="TreeGrafter"/>
</dbReference>
<evidence type="ECO:0000313" key="7">
    <source>
        <dbReference type="EMBL" id="CAF0853348.1"/>
    </source>
</evidence>
<dbReference type="InterPro" id="IPR003599">
    <property type="entry name" value="Ig_sub"/>
</dbReference>
<evidence type="ECO:0000256" key="2">
    <source>
        <dbReference type="ARBA" id="ARBA00022737"/>
    </source>
</evidence>
<evidence type="ECO:0000256" key="1">
    <source>
        <dbReference type="ARBA" id="ARBA00022729"/>
    </source>
</evidence>
<dbReference type="EMBL" id="CAJNOC010001308">
    <property type="protein sequence ID" value="CAF0853348.1"/>
    <property type="molecule type" value="Genomic_DNA"/>
</dbReference>
<keyword evidence="2" id="KW-0677">Repeat</keyword>
<evidence type="ECO:0000313" key="8">
    <source>
        <dbReference type="Proteomes" id="UP000663879"/>
    </source>
</evidence>
<dbReference type="InterPro" id="IPR013106">
    <property type="entry name" value="Ig_V-set"/>
</dbReference>
<keyword evidence="3" id="KW-1015">Disulfide bond</keyword>
<dbReference type="SMART" id="SM00409">
    <property type="entry name" value="IG"/>
    <property type="match status" value="2"/>
</dbReference>
<dbReference type="OrthoDB" id="10012075at2759"/>
<dbReference type="AlphaFoldDB" id="A0A813WNQ0"/>
<reference evidence="7" key="1">
    <citation type="submission" date="2021-02" db="EMBL/GenBank/DDBJ databases">
        <authorList>
            <person name="Nowell W R."/>
        </authorList>
    </citation>
    <scope>NUCLEOTIDE SEQUENCE</scope>
    <source>
        <strain evidence="7">Ploen Becks lab</strain>
    </source>
</reference>
<accession>A0A813WNQ0</accession>
<feature type="domain" description="Ig-like" evidence="6">
    <location>
        <begin position="29"/>
        <end position="116"/>
    </location>
</feature>
<dbReference type="Proteomes" id="UP000663879">
    <property type="component" value="Unassembled WGS sequence"/>
</dbReference>
<sequence>MEIIIIILFSLSICVIKSQEDFYALNSIEAYNLVDIDKKHVNNGQSIILTCDLPNSMPDGKVLFVKYETKPSVSQTEIREDTDDERYEISQQYAWEWSLKINSISEEDSGIYVCKVGDVLIKKFELIVRVPPRIRDDPSHYQKIYKEGSTIEFHCPTTGTPKPTVTWYALQSNNYKEIKLQNSNTFRIENVTRDTPRSYQCRASNNIPPSDTKNLTFSIEFPPEIQIQAKYDRIENKINLNCTITAYPLNNKKFWRKDGNILEESDKFEITTLRLNSNTLVSKLDIKNYHNDKDNGLYECYAENNLKVAKMVYNLNKEFLIEMIPIGSSTTLRNKTSKIKSKKNKFNLTMKNKHLSSVDSTSISLVLIWCFLFIVL</sequence>
<feature type="signal peptide" evidence="5">
    <location>
        <begin position="1"/>
        <end position="18"/>
    </location>
</feature>
<dbReference type="PROSITE" id="PS50835">
    <property type="entry name" value="IG_LIKE"/>
    <property type="match status" value="3"/>
</dbReference>
<dbReference type="PANTHER" id="PTHR12231">
    <property type="entry name" value="CTX-RELATED TYPE I TRANSMEMBRANE PROTEIN"/>
    <property type="match status" value="1"/>
</dbReference>
<dbReference type="Pfam" id="PF07686">
    <property type="entry name" value="V-set"/>
    <property type="match status" value="1"/>
</dbReference>
<dbReference type="SUPFAM" id="SSF48726">
    <property type="entry name" value="Immunoglobulin"/>
    <property type="match status" value="3"/>
</dbReference>
<evidence type="ECO:0000256" key="4">
    <source>
        <dbReference type="ARBA" id="ARBA00023319"/>
    </source>
</evidence>
<evidence type="ECO:0000256" key="3">
    <source>
        <dbReference type="ARBA" id="ARBA00023157"/>
    </source>
</evidence>
<feature type="domain" description="Ig-like" evidence="6">
    <location>
        <begin position="223"/>
        <end position="316"/>
    </location>
</feature>
<dbReference type="CDD" id="cd00096">
    <property type="entry name" value="Ig"/>
    <property type="match status" value="1"/>
</dbReference>
<evidence type="ECO:0000256" key="5">
    <source>
        <dbReference type="SAM" id="SignalP"/>
    </source>
</evidence>
<dbReference type="Pfam" id="PF13927">
    <property type="entry name" value="Ig_3"/>
    <property type="match status" value="2"/>
</dbReference>
<comment type="caution">
    <text evidence="7">The sequence shown here is derived from an EMBL/GenBank/DDBJ whole genome shotgun (WGS) entry which is preliminary data.</text>
</comment>
<dbReference type="PANTHER" id="PTHR12231:SF253">
    <property type="entry name" value="DPR-INTERACTING PROTEIN ETA, ISOFORM B-RELATED"/>
    <property type="match status" value="1"/>
</dbReference>